<sequence length="559" mass="58073">MRGVSVGVVVAAVCTGVGALPLLQGFADPRMPTGALYGAGWPAFGIAAAVLFDRGQQPRIGRALAGLALVPTAMVAIALPRAGGSVWSRVEDLWAVADVVVVLTTLVTLAATMGFARGRVPRRRLFWLLVWSAVVLGTFLVADEALVPRGAAVVLTLGMWSLAGVVARLTVAAELRPVDEPLRDALAVALTVATGATVGVAIRLAGIRAGIPSPDLAAVVAAVLATALAWPTAARWRRFWLAHRYGTGTLTPADVASITADLRPLQDPRVLLDKAAEMVAACAGRPGVRLVLGGDSPDVPPFWVERPLLVAGERVGTLLVGSENPEGPEPRQARTIAQLLPTLALVCRAVGLAVEAEQARQGLARERDAERARILRDLHDGLGPVLAGMSMRVQAELRRSPSPVLASLAPQLAEARADLRRIVSGLTPSALHDADLVSALQRLVATFDGNGHQVVLHVTAPEPLPPEVTVAVYRCVAEGVTNALRHGGASRVTVQVMANAAGHVTVNVRDDGIGGPIAPGVGLTSLRQRAEQMGGSLAVEPCDAGGALLHVELPTKEPA</sequence>
<evidence type="ECO:0000313" key="12">
    <source>
        <dbReference type="Proteomes" id="UP001500945"/>
    </source>
</evidence>
<evidence type="ECO:0000256" key="1">
    <source>
        <dbReference type="ARBA" id="ARBA00000085"/>
    </source>
</evidence>
<comment type="catalytic activity">
    <reaction evidence="1">
        <text>ATP + protein L-histidine = ADP + protein N-phospho-L-histidine.</text>
        <dbReference type="EC" id="2.7.13.3"/>
    </reaction>
</comment>
<evidence type="ECO:0000256" key="5">
    <source>
        <dbReference type="ARBA" id="ARBA00022741"/>
    </source>
</evidence>
<gene>
    <name evidence="11" type="ORF">GCM10023168_36510</name>
</gene>
<dbReference type="CDD" id="cd16917">
    <property type="entry name" value="HATPase_UhpB-NarQ-NarX-like"/>
    <property type="match status" value="1"/>
</dbReference>
<dbReference type="Pfam" id="PF02518">
    <property type="entry name" value="HATPase_c"/>
    <property type="match status" value="1"/>
</dbReference>
<keyword evidence="8" id="KW-0902">Two-component regulatory system</keyword>
<dbReference type="EMBL" id="BAABGM010000027">
    <property type="protein sequence ID" value="GAA4413535.1"/>
    <property type="molecule type" value="Genomic_DNA"/>
</dbReference>
<dbReference type="EC" id="2.7.13.3" evidence="2"/>
<organism evidence="11 12">
    <name type="scientific">Fodinibacter luteus</name>
    <dbReference type="NCBI Taxonomy" id="552064"/>
    <lineage>
        <taxon>Bacteria</taxon>
        <taxon>Bacillati</taxon>
        <taxon>Actinomycetota</taxon>
        <taxon>Actinomycetes</taxon>
        <taxon>Micrococcales</taxon>
        <taxon>Intrasporangiaceae</taxon>
        <taxon>Fodinibacter (ex Wang et al. 2009)</taxon>
    </lineage>
</organism>
<evidence type="ECO:0000256" key="9">
    <source>
        <dbReference type="SAM" id="Phobius"/>
    </source>
</evidence>
<dbReference type="InterPro" id="IPR036890">
    <property type="entry name" value="HATPase_C_sf"/>
</dbReference>
<keyword evidence="4" id="KW-0808">Transferase</keyword>
<keyword evidence="3" id="KW-0597">Phosphoprotein</keyword>
<evidence type="ECO:0000256" key="7">
    <source>
        <dbReference type="ARBA" id="ARBA00022840"/>
    </source>
</evidence>
<dbReference type="SUPFAM" id="SSF55874">
    <property type="entry name" value="ATPase domain of HSP90 chaperone/DNA topoisomerase II/histidine kinase"/>
    <property type="match status" value="1"/>
</dbReference>
<keyword evidence="5" id="KW-0547">Nucleotide-binding</keyword>
<feature type="transmembrane region" description="Helical" evidence="9">
    <location>
        <begin position="125"/>
        <end position="142"/>
    </location>
</feature>
<dbReference type="Pfam" id="PF07730">
    <property type="entry name" value="HisKA_3"/>
    <property type="match status" value="1"/>
</dbReference>
<dbReference type="PANTHER" id="PTHR24421">
    <property type="entry name" value="NITRATE/NITRITE SENSOR PROTEIN NARX-RELATED"/>
    <property type="match status" value="1"/>
</dbReference>
<evidence type="ECO:0000256" key="4">
    <source>
        <dbReference type="ARBA" id="ARBA00022679"/>
    </source>
</evidence>
<dbReference type="PANTHER" id="PTHR24421:SF10">
    <property type="entry name" value="NITRATE_NITRITE SENSOR PROTEIN NARQ"/>
    <property type="match status" value="1"/>
</dbReference>
<dbReference type="InterPro" id="IPR011712">
    <property type="entry name" value="Sig_transdc_His_kin_sub3_dim/P"/>
</dbReference>
<keyword evidence="9" id="KW-1133">Transmembrane helix</keyword>
<feature type="transmembrane region" description="Helical" evidence="9">
    <location>
        <begin position="64"/>
        <end position="82"/>
    </location>
</feature>
<protein>
    <recommendedName>
        <fullName evidence="2">histidine kinase</fullName>
        <ecNumber evidence="2">2.7.13.3</ecNumber>
    </recommendedName>
</protein>
<evidence type="ECO:0000259" key="10">
    <source>
        <dbReference type="SMART" id="SM00387"/>
    </source>
</evidence>
<accession>A0ABP8KSI8</accession>
<keyword evidence="12" id="KW-1185">Reference proteome</keyword>
<evidence type="ECO:0000313" key="11">
    <source>
        <dbReference type="EMBL" id="GAA4413535.1"/>
    </source>
</evidence>
<evidence type="ECO:0000256" key="8">
    <source>
        <dbReference type="ARBA" id="ARBA00023012"/>
    </source>
</evidence>
<dbReference type="SMART" id="SM00387">
    <property type="entry name" value="HATPase_c"/>
    <property type="match status" value="1"/>
</dbReference>
<reference evidence="12" key="1">
    <citation type="journal article" date="2019" name="Int. J. Syst. Evol. Microbiol.">
        <title>The Global Catalogue of Microorganisms (GCM) 10K type strain sequencing project: providing services to taxonomists for standard genome sequencing and annotation.</title>
        <authorList>
            <consortium name="The Broad Institute Genomics Platform"/>
            <consortium name="The Broad Institute Genome Sequencing Center for Infectious Disease"/>
            <person name="Wu L."/>
            <person name="Ma J."/>
        </authorList>
    </citation>
    <scope>NUCLEOTIDE SEQUENCE [LARGE SCALE GENOMIC DNA]</scope>
    <source>
        <strain evidence="12">JCM 17809</strain>
    </source>
</reference>
<dbReference type="InterPro" id="IPR003594">
    <property type="entry name" value="HATPase_dom"/>
</dbReference>
<comment type="caution">
    <text evidence="11">The sequence shown here is derived from an EMBL/GenBank/DDBJ whole genome shotgun (WGS) entry which is preliminary data.</text>
</comment>
<evidence type="ECO:0000256" key="2">
    <source>
        <dbReference type="ARBA" id="ARBA00012438"/>
    </source>
</evidence>
<name>A0ABP8KSI8_9MICO</name>
<evidence type="ECO:0000256" key="6">
    <source>
        <dbReference type="ARBA" id="ARBA00022777"/>
    </source>
</evidence>
<feature type="transmembrane region" description="Helical" evidence="9">
    <location>
        <begin position="35"/>
        <end position="52"/>
    </location>
</feature>
<feature type="transmembrane region" description="Helical" evidence="9">
    <location>
        <begin position="216"/>
        <end position="234"/>
    </location>
</feature>
<feature type="domain" description="Histidine kinase/HSP90-like ATPase" evidence="10">
    <location>
        <begin position="467"/>
        <end position="557"/>
    </location>
</feature>
<keyword evidence="9" id="KW-0472">Membrane</keyword>
<feature type="transmembrane region" description="Helical" evidence="9">
    <location>
        <begin position="154"/>
        <end position="173"/>
    </location>
</feature>
<keyword evidence="9" id="KW-0812">Transmembrane</keyword>
<dbReference type="Gene3D" id="1.20.5.1930">
    <property type="match status" value="1"/>
</dbReference>
<dbReference type="Proteomes" id="UP001500945">
    <property type="component" value="Unassembled WGS sequence"/>
</dbReference>
<evidence type="ECO:0000256" key="3">
    <source>
        <dbReference type="ARBA" id="ARBA00022553"/>
    </source>
</evidence>
<proteinExistence type="predicted"/>
<keyword evidence="6" id="KW-0418">Kinase</keyword>
<dbReference type="Gene3D" id="3.30.565.10">
    <property type="entry name" value="Histidine kinase-like ATPase, C-terminal domain"/>
    <property type="match status" value="1"/>
</dbReference>
<dbReference type="InterPro" id="IPR050482">
    <property type="entry name" value="Sensor_HK_TwoCompSys"/>
</dbReference>
<keyword evidence="7" id="KW-0067">ATP-binding</keyword>
<feature type="transmembrane region" description="Helical" evidence="9">
    <location>
        <begin position="185"/>
        <end position="204"/>
    </location>
</feature>
<feature type="transmembrane region" description="Helical" evidence="9">
    <location>
        <begin position="94"/>
        <end position="113"/>
    </location>
</feature>